<organism evidence="2 3">
    <name type="scientific">Paspalum notatum var. saurae</name>
    <dbReference type="NCBI Taxonomy" id="547442"/>
    <lineage>
        <taxon>Eukaryota</taxon>
        <taxon>Viridiplantae</taxon>
        <taxon>Streptophyta</taxon>
        <taxon>Embryophyta</taxon>
        <taxon>Tracheophyta</taxon>
        <taxon>Spermatophyta</taxon>
        <taxon>Magnoliopsida</taxon>
        <taxon>Liliopsida</taxon>
        <taxon>Poales</taxon>
        <taxon>Poaceae</taxon>
        <taxon>PACMAD clade</taxon>
        <taxon>Panicoideae</taxon>
        <taxon>Andropogonodae</taxon>
        <taxon>Paspaleae</taxon>
        <taxon>Paspalinae</taxon>
        <taxon>Paspalum</taxon>
    </lineage>
</organism>
<dbReference type="EMBL" id="CP144750">
    <property type="protein sequence ID" value="WVZ81885.1"/>
    <property type="molecule type" value="Genomic_DNA"/>
</dbReference>
<keyword evidence="1" id="KW-0472">Membrane</keyword>
<dbReference type="AlphaFoldDB" id="A0AAQ3TY04"/>
<evidence type="ECO:0000256" key="1">
    <source>
        <dbReference type="SAM" id="Phobius"/>
    </source>
</evidence>
<keyword evidence="3" id="KW-1185">Reference proteome</keyword>
<evidence type="ECO:0000313" key="3">
    <source>
        <dbReference type="Proteomes" id="UP001341281"/>
    </source>
</evidence>
<name>A0AAQ3TY04_PASNO</name>
<sequence length="136" mass="13959">MEIIEAPPLPTARTVARLGLLTSAYAVHSLAGFLQVKQEVLDTGHQDFSVLLLQASAAALCLLLAGRGRLALAFVALAACAFSLVALAVLLAGYCCCCCCCLLRKVVLVGGSIIAVGIVTAMVPHGLVAVLRAGQQ</sequence>
<dbReference type="Proteomes" id="UP001341281">
    <property type="component" value="Chromosome 06"/>
</dbReference>
<protein>
    <submittedName>
        <fullName evidence="2">Uncharacterized protein</fullName>
    </submittedName>
</protein>
<proteinExistence type="predicted"/>
<evidence type="ECO:0000313" key="2">
    <source>
        <dbReference type="EMBL" id="WVZ81885.1"/>
    </source>
</evidence>
<keyword evidence="1" id="KW-0812">Transmembrane</keyword>
<reference evidence="2 3" key="1">
    <citation type="submission" date="2024-02" db="EMBL/GenBank/DDBJ databases">
        <title>High-quality chromosome-scale genome assembly of Pensacola bahiagrass (Paspalum notatum Flugge var. saurae).</title>
        <authorList>
            <person name="Vega J.M."/>
            <person name="Podio M."/>
            <person name="Orjuela J."/>
            <person name="Siena L.A."/>
            <person name="Pessino S.C."/>
            <person name="Combes M.C."/>
            <person name="Mariac C."/>
            <person name="Albertini E."/>
            <person name="Pupilli F."/>
            <person name="Ortiz J.P.A."/>
            <person name="Leblanc O."/>
        </authorList>
    </citation>
    <scope>NUCLEOTIDE SEQUENCE [LARGE SCALE GENOMIC DNA]</scope>
    <source>
        <strain evidence="2">R1</strain>
        <tissue evidence="2">Leaf</tissue>
    </source>
</reference>
<feature type="transmembrane region" description="Helical" evidence="1">
    <location>
        <begin position="106"/>
        <end position="131"/>
    </location>
</feature>
<feature type="transmembrane region" description="Helical" evidence="1">
    <location>
        <begin position="71"/>
        <end position="94"/>
    </location>
</feature>
<accession>A0AAQ3TY04</accession>
<gene>
    <name evidence="2" type="ORF">U9M48_029216</name>
</gene>
<keyword evidence="1" id="KW-1133">Transmembrane helix</keyword>